<dbReference type="SUPFAM" id="SSF46689">
    <property type="entry name" value="Homeodomain-like"/>
    <property type="match status" value="1"/>
</dbReference>
<dbReference type="RefSeq" id="WP_089765583.1">
    <property type="nucleotide sequence ID" value="NZ_BKAT01000060.1"/>
</dbReference>
<dbReference type="AlphaFoldDB" id="A0A1H4GF44"/>
<feature type="domain" description="HTH araC/xylS-type" evidence="4">
    <location>
        <begin position="189"/>
        <end position="287"/>
    </location>
</feature>
<keyword evidence="3" id="KW-0804">Transcription</keyword>
<keyword evidence="1" id="KW-0805">Transcription regulation</keyword>
<dbReference type="InterPro" id="IPR009057">
    <property type="entry name" value="Homeodomain-like_sf"/>
</dbReference>
<accession>A0A1H4GF44</accession>
<evidence type="ECO:0000313" key="5">
    <source>
        <dbReference type="EMBL" id="SEB07518.1"/>
    </source>
</evidence>
<dbReference type="Gene3D" id="1.10.10.60">
    <property type="entry name" value="Homeodomain-like"/>
    <property type="match status" value="1"/>
</dbReference>
<dbReference type="Proteomes" id="UP000199656">
    <property type="component" value="Unassembled WGS sequence"/>
</dbReference>
<dbReference type="STRING" id="408074.SAMN05660909_05193"/>
<dbReference type="PROSITE" id="PS01124">
    <property type="entry name" value="HTH_ARAC_FAMILY_2"/>
    <property type="match status" value="1"/>
</dbReference>
<evidence type="ECO:0000256" key="2">
    <source>
        <dbReference type="ARBA" id="ARBA00023125"/>
    </source>
</evidence>
<dbReference type="InterPro" id="IPR018060">
    <property type="entry name" value="HTH_AraC"/>
</dbReference>
<dbReference type="GO" id="GO:0003700">
    <property type="term" value="F:DNA-binding transcription factor activity"/>
    <property type="evidence" value="ECO:0007669"/>
    <property type="project" value="InterPro"/>
</dbReference>
<name>A0A1H4GF44_9BACT</name>
<dbReference type="PANTHER" id="PTHR43280">
    <property type="entry name" value="ARAC-FAMILY TRANSCRIPTIONAL REGULATOR"/>
    <property type="match status" value="1"/>
</dbReference>
<evidence type="ECO:0000256" key="3">
    <source>
        <dbReference type="ARBA" id="ARBA00023163"/>
    </source>
</evidence>
<gene>
    <name evidence="5" type="ORF">SAMN05660909_05193</name>
</gene>
<proteinExistence type="predicted"/>
<evidence type="ECO:0000313" key="6">
    <source>
        <dbReference type="Proteomes" id="UP000199656"/>
    </source>
</evidence>
<dbReference type="PANTHER" id="PTHR43280:SF32">
    <property type="entry name" value="TRANSCRIPTIONAL REGULATORY PROTEIN"/>
    <property type="match status" value="1"/>
</dbReference>
<dbReference type="OrthoDB" id="1007667at2"/>
<organism evidence="5 6">
    <name type="scientific">Chitinophaga terrae</name>
    <name type="common">ex Kim and Jung 2007</name>
    <dbReference type="NCBI Taxonomy" id="408074"/>
    <lineage>
        <taxon>Bacteria</taxon>
        <taxon>Pseudomonadati</taxon>
        <taxon>Bacteroidota</taxon>
        <taxon>Chitinophagia</taxon>
        <taxon>Chitinophagales</taxon>
        <taxon>Chitinophagaceae</taxon>
        <taxon>Chitinophaga</taxon>
    </lineage>
</organism>
<sequence>MKSYENLKETLAFYGVNCNEPYYISSGNSILKFPKKSFRIDFYAFCICLAGNIELEIDNNTYNINQNGFLISAPSTIIKFKKVSKDFRMKLLFFSKDFLLKNIANPFIIDKMNLFRYGSYNILEADIQQAVPLYAFLDYLQIKTSVKGKFTEEIIRTIIFNLLLEIAEIVSLEGGDSKENKKKKKELFLKFDELVKENILLYKDVGFYAKQLCISDKYLIEVVKKATGKTPHQIIDEALLKEAYVMLGNPGYSITQIADLLQFSSVSAFGRFFKKYASISPTEYRRQQNIS</sequence>
<dbReference type="GO" id="GO:0043565">
    <property type="term" value="F:sequence-specific DNA binding"/>
    <property type="evidence" value="ECO:0007669"/>
    <property type="project" value="InterPro"/>
</dbReference>
<dbReference type="SMART" id="SM00342">
    <property type="entry name" value="HTH_ARAC"/>
    <property type="match status" value="1"/>
</dbReference>
<keyword evidence="6" id="KW-1185">Reference proteome</keyword>
<evidence type="ECO:0000259" key="4">
    <source>
        <dbReference type="PROSITE" id="PS01124"/>
    </source>
</evidence>
<dbReference type="EMBL" id="FNRL01000037">
    <property type="protein sequence ID" value="SEB07518.1"/>
    <property type="molecule type" value="Genomic_DNA"/>
</dbReference>
<keyword evidence="2 5" id="KW-0238">DNA-binding</keyword>
<protein>
    <submittedName>
        <fullName evidence="5">AraC-type DNA-binding protein</fullName>
    </submittedName>
</protein>
<reference evidence="6" key="1">
    <citation type="submission" date="2016-10" db="EMBL/GenBank/DDBJ databases">
        <authorList>
            <person name="Varghese N."/>
            <person name="Submissions S."/>
        </authorList>
    </citation>
    <scope>NUCLEOTIDE SEQUENCE [LARGE SCALE GENOMIC DNA]</scope>
    <source>
        <strain evidence="6">DSM 23920</strain>
    </source>
</reference>
<evidence type="ECO:0000256" key="1">
    <source>
        <dbReference type="ARBA" id="ARBA00023015"/>
    </source>
</evidence>
<dbReference type="Pfam" id="PF12833">
    <property type="entry name" value="HTH_18"/>
    <property type="match status" value="1"/>
</dbReference>